<dbReference type="SMART" id="SM00248">
    <property type="entry name" value="ANK"/>
    <property type="match status" value="5"/>
</dbReference>
<dbReference type="Pfam" id="PF00023">
    <property type="entry name" value="Ank"/>
    <property type="match status" value="1"/>
</dbReference>
<organism evidence="4 5">
    <name type="scientific">Hibiscus trionum</name>
    <name type="common">Flower of an hour</name>
    <dbReference type="NCBI Taxonomy" id="183268"/>
    <lineage>
        <taxon>Eukaryota</taxon>
        <taxon>Viridiplantae</taxon>
        <taxon>Streptophyta</taxon>
        <taxon>Embryophyta</taxon>
        <taxon>Tracheophyta</taxon>
        <taxon>Spermatophyta</taxon>
        <taxon>Magnoliopsida</taxon>
        <taxon>eudicotyledons</taxon>
        <taxon>Gunneridae</taxon>
        <taxon>Pentapetalae</taxon>
        <taxon>rosids</taxon>
        <taxon>malvids</taxon>
        <taxon>Malvales</taxon>
        <taxon>Malvaceae</taxon>
        <taxon>Malvoideae</taxon>
        <taxon>Hibiscus</taxon>
    </lineage>
</organism>
<dbReference type="AlphaFoldDB" id="A0A9W7M675"/>
<dbReference type="PANTHER" id="PTHR24128:SF40">
    <property type="entry name" value="SERINE_THREONINE-PROTEIN PHOSPHATASE 6 REGULATORY ANKYRIN REPEAT SUBUNIT A-LIKE"/>
    <property type="match status" value="1"/>
</dbReference>
<protein>
    <recommendedName>
        <fullName evidence="3">PGG domain-containing protein</fullName>
    </recommendedName>
</protein>
<keyword evidence="2" id="KW-0472">Membrane</keyword>
<sequence>MDERLKTTARSGDIAALYTLIHDDPNVFKRLDEMEFVDTPLHESAVSGNTGFAMEMMNLKPSFARKLNPDGFSPIHLALLNGRTDTVTELVSVDKDLIRVKGRDGFTVLHYVACYGNVILLARFLKLCPECIFDLTTRRQTALHIAAENNRFEAFETMVEWIQRREKDNTRFLRSEILNQQDKDGNTALHLAAANNQPRMIGLLINCRETDKKKINIHGFTASDVLQRQTVADNRESLRVLNTKPSGFETKMSMFETIITDYFRELKPDTINALLVVLALVQAMTYQAILSPLGGVSQGGSNNSEVKSVLHWYLFLCFYIPNGVAFLMSWAITMMMFSVVVESIMPFLSPLYGLTFFCYTVAILVIAPTYAFGAAATLGVAIIVTLFYWIRGNRMMKH</sequence>
<dbReference type="Proteomes" id="UP001165190">
    <property type="component" value="Unassembled WGS sequence"/>
</dbReference>
<evidence type="ECO:0000259" key="3">
    <source>
        <dbReference type="Pfam" id="PF13962"/>
    </source>
</evidence>
<dbReference type="PROSITE" id="PS50088">
    <property type="entry name" value="ANK_REPEAT"/>
    <property type="match status" value="1"/>
</dbReference>
<comment type="caution">
    <text evidence="4">The sequence shown here is derived from an EMBL/GenBank/DDBJ whole genome shotgun (WGS) entry which is preliminary data.</text>
</comment>
<feature type="transmembrane region" description="Helical" evidence="2">
    <location>
        <begin position="372"/>
        <end position="390"/>
    </location>
</feature>
<dbReference type="PANTHER" id="PTHR24128">
    <property type="entry name" value="HOMEOBOX PROTEIN WARIAI"/>
    <property type="match status" value="1"/>
</dbReference>
<dbReference type="PROSITE" id="PS50297">
    <property type="entry name" value="ANK_REP_REGION"/>
    <property type="match status" value="1"/>
</dbReference>
<evidence type="ECO:0000313" key="5">
    <source>
        <dbReference type="Proteomes" id="UP001165190"/>
    </source>
</evidence>
<dbReference type="EMBL" id="BSYR01000022">
    <property type="protein sequence ID" value="GMI89194.1"/>
    <property type="molecule type" value="Genomic_DNA"/>
</dbReference>
<keyword evidence="2" id="KW-1133">Transmembrane helix</keyword>
<dbReference type="OrthoDB" id="986759at2759"/>
<feature type="transmembrane region" description="Helical" evidence="2">
    <location>
        <begin position="344"/>
        <end position="366"/>
    </location>
</feature>
<proteinExistence type="predicted"/>
<evidence type="ECO:0000256" key="1">
    <source>
        <dbReference type="PROSITE-ProRule" id="PRU00023"/>
    </source>
</evidence>
<name>A0A9W7M675_HIBTR</name>
<feature type="transmembrane region" description="Helical" evidence="2">
    <location>
        <begin position="310"/>
        <end position="332"/>
    </location>
</feature>
<reference evidence="4" key="1">
    <citation type="submission" date="2023-05" db="EMBL/GenBank/DDBJ databases">
        <title>Genome and transcriptome analyses reveal genes involved in the formation of fine ridges on petal epidermal cells in Hibiscus trionum.</title>
        <authorList>
            <person name="Koshimizu S."/>
            <person name="Masuda S."/>
            <person name="Ishii T."/>
            <person name="Shirasu K."/>
            <person name="Hoshino A."/>
            <person name="Arita M."/>
        </authorList>
    </citation>
    <scope>NUCLEOTIDE SEQUENCE</scope>
    <source>
        <strain evidence="4">Hamamatsu line</strain>
    </source>
</reference>
<dbReference type="InterPro" id="IPR036770">
    <property type="entry name" value="Ankyrin_rpt-contain_sf"/>
</dbReference>
<dbReference type="InterPro" id="IPR026961">
    <property type="entry name" value="PGG_dom"/>
</dbReference>
<feature type="domain" description="PGG" evidence="3">
    <location>
        <begin position="269"/>
        <end position="375"/>
    </location>
</feature>
<feature type="repeat" description="ANK" evidence="1">
    <location>
        <begin position="184"/>
        <end position="206"/>
    </location>
</feature>
<keyword evidence="2" id="KW-0812">Transmembrane</keyword>
<keyword evidence="1" id="KW-0040">ANK repeat</keyword>
<dbReference type="SUPFAM" id="SSF48403">
    <property type="entry name" value="Ankyrin repeat"/>
    <property type="match status" value="1"/>
</dbReference>
<feature type="transmembrane region" description="Helical" evidence="2">
    <location>
        <begin position="271"/>
        <end position="290"/>
    </location>
</feature>
<dbReference type="Pfam" id="PF12796">
    <property type="entry name" value="Ank_2"/>
    <property type="match status" value="1"/>
</dbReference>
<dbReference type="Gene3D" id="1.25.40.20">
    <property type="entry name" value="Ankyrin repeat-containing domain"/>
    <property type="match status" value="1"/>
</dbReference>
<keyword evidence="5" id="KW-1185">Reference proteome</keyword>
<dbReference type="Pfam" id="PF13962">
    <property type="entry name" value="PGG"/>
    <property type="match status" value="1"/>
</dbReference>
<evidence type="ECO:0000313" key="4">
    <source>
        <dbReference type="EMBL" id="GMI89194.1"/>
    </source>
</evidence>
<gene>
    <name evidence="4" type="ORF">HRI_002588700</name>
</gene>
<accession>A0A9W7M675</accession>
<evidence type="ECO:0000256" key="2">
    <source>
        <dbReference type="SAM" id="Phobius"/>
    </source>
</evidence>
<dbReference type="InterPro" id="IPR002110">
    <property type="entry name" value="Ankyrin_rpt"/>
</dbReference>